<sequence>MKRSRPVDIVTRQIAVVIGDRSKNASVPDALHGQDGSGPPIAIPDSLPNGMALPTRYKKLLEYFAKGVLASLSSHPSVHDDLCRGLMPAMLHSPHLLSASLALSAAGLLSRGLSQVEGVSILRVMEHLQSSGLSLLRQALAQNQKDEILVATCLLWCLADVFAGQKGIYSWRIHLQGIKALLQGHQPYQRFTTNTATQAAMRHLFQLYRSLETLPQLPTLQIPDPSTFLDSTASPDNNLALTPRAKIDGFLGYSEELLDVLQQISVAPRYDPSSHSALIAQADILLGKLNAMISRDSKAPPDVSISSTLSPQSDRDYLLCHRTFQQATLIQLYRQLYNMPSSSQPIQSAVQAISGMVSNMTQGQPCNTWVAMAMPLFTVGCEAFNDDQKSFILDKVDKLEECLGSLHVQIIKQALKDIWQIREDCQDFDGSLCASQLILFVSFFDL</sequence>
<dbReference type="Proteomes" id="UP001148629">
    <property type="component" value="Unassembled WGS sequence"/>
</dbReference>
<name>A0ACC1SJP5_9HYPO</name>
<evidence type="ECO:0000313" key="2">
    <source>
        <dbReference type="Proteomes" id="UP001148629"/>
    </source>
</evidence>
<comment type="caution">
    <text evidence="1">The sequence shown here is derived from an EMBL/GenBank/DDBJ whole genome shotgun (WGS) entry which is preliminary data.</text>
</comment>
<dbReference type="EMBL" id="JANRMS010000377">
    <property type="protein sequence ID" value="KAJ3540981.1"/>
    <property type="molecule type" value="Genomic_DNA"/>
</dbReference>
<organism evidence="1 2">
    <name type="scientific">Fusarium decemcellulare</name>
    <dbReference type="NCBI Taxonomy" id="57161"/>
    <lineage>
        <taxon>Eukaryota</taxon>
        <taxon>Fungi</taxon>
        <taxon>Dikarya</taxon>
        <taxon>Ascomycota</taxon>
        <taxon>Pezizomycotina</taxon>
        <taxon>Sordariomycetes</taxon>
        <taxon>Hypocreomycetidae</taxon>
        <taxon>Hypocreales</taxon>
        <taxon>Nectriaceae</taxon>
        <taxon>Fusarium</taxon>
        <taxon>Fusarium decemcellulare species complex</taxon>
    </lineage>
</organism>
<evidence type="ECO:0000313" key="1">
    <source>
        <dbReference type="EMBL" id="KAJ3540981.1"/>
    </source>
</evidence>
<reference evidence="1" key="1">
    <citation type="submission" date="2022-08" db="EMBL/GenBank/DDBJ databases">
        <title>Genome Sequence of Fusarium decemcellulare.</title>
        <authorList>
            <person name="Buettner E."/>
        </authorList>
    </citation>
    <scope>NUCLEOTIDE SEQUENCE</scope>
    <source>
        <strain evidence="1">Babe19</strain>
    </source>
</reference>
<gene>
    <name evidence="1" type="ORF">NM208_g4810</name>
</gene>
<accession>A0ACC1SJP5</accession>
<proteinExistence type="predicted"/>
<keyword evidence="2" id="KW-1185">Reference proteome</keyword>
<protein>
    <submittedName>
        <fullName evidence="1">Uncharacterized protein</fullName>
    </submittedName>
</protein>